<dbReference type="AlphaFoldDB" id="A0A2R8FB87"/>
<dbReference type="Proteomes" id="UP000244926">
    <property type="component" value="Chromosome I"/>
</dbReference>
<keyword evidence="2" id="KW-0472">Membrane</keyword>
<keyword evidence="2" id="KW-0812">Transmembrane</keyword>
<dbReference type="PROSITE" id="PS51154">
    <property type="entry name" value="MACRO"/>
    <property type="match status" value="1"/>
</dbReference>
<keyword evidence="2" id="KW-1133">Transmembrane helix</keyword>
<keyword evidence="5" id="KW-1185">Reference proteome</keyword>
<dbReference type="SMART" id="SM00506">
    <property type="entry name" value="A1pp"/>
    <property type="match status" value="1"/>
</dbReference>
<dbReference type="Gene3D" id="3.40.220.10">
    <property type="entry name" value="Leucine Aminopeptidase, subunit E, domain 1"/>
    <property type="match status" value="1"/>
</dbReference>
<feature type="domain" description="Macro" evidence="3">
    <location>
        <begin position="171"/>
        <end position="395"/>
    </location>
</feature>
<organism evidence="4 5">
    <name type="scientific">Chlamydia serpentis</name>
    <dbReference type="NCBI Taxonomy" id="1967782"/>
    <lineage>
        <taxon>Bacteria</taxon>
        <taxon>Pseudomonadati</taxon>
        <taxon>Chlamydiota</taxon>
        <taxon>Chlamydiia</taxon>
        <taxon>Chlamydiales</taxon>
        <taxon>Chlamydiaceae</taxon>
        <taxon>Chlamydia/Chlamydophila group</taxon>
        <taxon>Chlamydia</taxon>
    </lineage>
</organism>
<gene>
    <name evidence="4" type="ORF">C10C_0335</name>
</gene>
<feature type="compositionally biased region" description="Basic and acidic residues" evidence="1">
    <location>
        <begin position="90"/>
        <end position="103"/>
    </location>
</feature>
<proteinExistence type="predicted"/>
<evidence type="ECO:0000256" key="2">
    <source>
        <dbReference type="SAM" id="Phobius"/>
    </source>
</evidence>
<feature type="compositionally biased region" description="Low complexity" evidence="1">
    <location>
        <begin position="120"/>
        <end position="134"/>
    </location>
</feature>
<dbReference type="SUPFAM" id="SSF52949">
    <property type="entry name" value="Macro domain-like"/>
    <property type="match status" value="1"/>
</dbReference>
<dbReference type="EMBL" id="LT993738">
    <property type="protein sequence ID" value="SPN73507.1"/>
    <property type="molecule type" value="Genomic_DNA"/>
</dbReference>
<dbReference type="KEGG" id="csee:C10C_0335"/>
<evidence type="ECO:0000256" key="1">
    <source>
        <dbReference type="SAM" id="MobiDB-lite"/>
    </source>
</evidence>
<dbReference type="InterPro" id="IPR002589">
    <property type="entry name" value="Macro_dom"/>
</dbReference>
<accession>A0A2R8FB87</accession>
<protein>
    <submittedName>
        <fullName evidence="4">RNase III inhibitor</fullName>
    </submittedName>
</protein>
<feature type="region of interest" description="Disordered" evidence="1">
    <location>
        <begin position="90"/>
        <end position="134"/>
    </location>
</feature>
<dbReference type="OrthoDB" id="18031at2"/>
<evidence type="ECO:0000313" key="5">
    <source>
        <dbReference type="Proteomes" id="UP000244926"/>
    </source>
</evidence>
<dbReference type="RefSeq" id="WP_108896471.1">
    <property type="nucleotide sequence ID" value="NZ_LT993738.1"/>
</dbReference>
<evidence type="ECO:0000259" key="3">
    <source>
        <dbReference type="PROSITE" id="PS51154"/>
    </source>
</evidence>
<name>A0A2R8FB87_9CHLA</name>
<sequence length="395" mass="43327">MPKVKINTNPSNINIEETSSLEHGIERSQQSVVKIFKIAIAVLSIVIAIGSGITAGILGTPLLLIATFVALAIAAVSLYLLLKQPSQPKEEIPSREFPRETPPRETPSPELKFYPRETPSPEVEVFPEESPSSVPTASLEEYQKELKTNWTLLPNLSLIDSSWTTTTENQPYYAWRLNNSRVTLIVTTGDISEPRVQTKGKVMIVNAANAAMARELGGTNLVLSNKTSATCWQNTQTRNGSIPLGSPLVVGECRSAPWINRDNSSNDDKPGSPQFLAQLLGPKYGEIKPEELSSTIQQAYLNCLYEADYQGADIVQLPLISCGIFSPKGTPERQPVDPLNTSSPENQFNLLHNAWLDTVKTGLLKALRRFSGMKPSKDITVIVTDYNAVRITPSD</sequence>
<dbReference type="Pfam" id="PF01661">
    <property type="entry name" value="Macro"/>
    <property type="match status" value="1"/>
</dbReference>
<dbReference type="InterPro" id="IPR043472">
    <property type="entry name" value="Macro_dom-like"/>
</dbReference>
<evidence type="ECO:0000313" key="4">
    <source>
        <dbReference type="EMBL" id="SPN73507.1"/>
    </source>
</evidence>
<reference evidence="5" key="1">
    <citation type="submission" date="2017-11" db="EMBL/GenBank/DDBJ databases">
        <authorList>
            <person name="Seth-Smith MB H."/>
        </authorList>
    </citation>
    <scope>NUCLEOTIDE SEQUENCE [LARGE SCALE GENOMIC DNA]</scope>
</reference>
<feature type="transmembrane region" description="Helical" evidence="2">
    <location>
        <begin position="63"/>
        <end position="82"/>
    </location>
</feature>
<feature type="transmembrane region" description="Helical" evidence="2">
    <location>
        <begin position="35"/>
        <end position="57"/>
    </location>
</feature>